<comment type="caution">
    <text evidence="4">The sequence shown here is derived from an EMBL/GenBank/DDBJ whole genome shotgun (WGS) entry which is preliminary data.</text>
</comment>
<organism evidence="4 5">
    <name type="scientific">Trichonephila clavipes</name>
    <name type="common">Golden silk orbweaver</name>
    <name type="synonym">Nephila clavipes</name>
    <dbReference type="NCBI Taxonomy" id="2585209"/>
    <lineage>
        <taxon>Eukaryota</taxon>
        <taxon>Metazoa</taxon>
        <taxon>Ecdysozoa</taxon>
        <taxon>Arthropoda</taxon>
        <taxon>Chelicerata</taxon>
        <taxon>Arachnida</taxon>
        <taxon>Araneae</taxon>
        <taxon>Araneomorphae</taxon>
        <taxon>Entelegynae</taxon>
        <taxon>Araneoidea</taxon>
        <taxon>Nephilidae</taxon>
        <taxon>Trichonephila</taxon>
    </lineage>
</organism>
<dbReference type="InterPro" id="IPR043128">
    <property type="entry name" value="Rev_trsase/Diguanyl_cyclase"/>
</dbReference>
<feature type="region of interest" description="Disordered" evidence="2">
    <location>
        <begin position="62"/>
        <end position="91"/>
    </location>
</feature>
<reference evidence="4" key="1">
    <citation type="submission" date="2020-08" db="EMBL/GenBank/DDBJ databases">
        <title>Multicomponent nature underlies the extraordinary mechanical properties of spider dragline silk.</title>
        <authorList>
            <person name="Kono N."/>
            <person name="Nakamura H."/>
            <person name="Mori M."/>
            <person name="Yoshida Y."/>
            <person name="Ohtoshi R."/>
            <person name="Malay A.D."/>
            <person name="Moran D.A.P."/>
            <person name="Tomita M."/>
            <person name="Numata K."/>
            <person name="Arakawa K."/>
        </authorList>
    </citation>
    <scope>NUCLEOTIDE SEQUENCE</scope>
</reference>
<dbReference type="SUPFAM" id="SSF56672">
    <property type="entry name" value="DNA/RNA polymerases"/>
    <property type="match status" value="1"/>
</dbReference>
<proteinExistence type="predicted"/>
<dbReference type="FunFam" id="3.30.70.270:FF:000020">
    <property type="entry name" value="Transposon Tf2-6 polyprotein-like Protein"/>
    <property type="match status" value="1"/>
</dbReference>
<dbReference type="Proteomes" id="UP000887159">
    <property type="component" value="Unassembled WGS sequence"/>
</dbReference>
<dbReference type="PANTHER" id="PTHR33064:SF37">
    <property type="entry name" value="RIBONUCLEASE H"/>
    <property type="match status" value="1"/>
</dbReference>
<protein>
    <recommendedName>
        <fullName evidence="1">RNA-directed DNA polymerase</fullName>
        <ecNumber evidence="1">2.7.7.49</ecNumber>
    </recommendedName>
</protein>
<dbReference type="AlphaFoldDB" id="A0A8X6SE07"/>
<evidence type="ECO:0000313" key="4">
    <source>
        <dbReference type="EMBL" id="GFY09510.1"/>
    </source>
</evidence>
<dbReference type="InterPro" id="IPR051320">
    <property type="entry name" value="Viral_Replic_Matur_Polypro"/>
</dbReference>
<dbReference type="EMBL" id="BMAU01021290">
    <property type="protein sequence ID" value="GFY09510.1"/>
    <property type="molecule type" value="Genomic_DNA"/>
</dbReference>
<sequence>MLNDDVEMRVGCLIMTIDRNWRNSEVLHRPSNGRNNYRGNYEFGCQRNQWFCSRSELNKDDRRFDRGHQSGNIVQSQNFSRGDRRNRSSSTNFSRGLIISKDGITTNEKKARAIVEMKPPKNSKEVSKFLGMSQWYSKFIKNYADLCESLYNLKKKFKKFCWSVEAQRVFDAVKTAITEAPVLKLPDFEKQFELFTDASSINAVRI</sequence>
<dbReference type="GO" id="GO:0003964">
    <property type="term" value="F:RNA-directed DNA polymerase activity"/>
    <property type="evidence" value="ECO:0007669"/>
    <property type="project" value="UniProtKB-EC"/>
</dbReference>
<dbReference type="InterPro" id="IPR043502">
    <property type="entry name" value="DNA/RNA_pol_sf"/>
</dbReference>
<dbReference type="InterPro" id="IPR041577">
    <property type="entry name" value="RT_RNaseH_2"/>
</dbReference>
<feature type="compositionally biased region" description="Polar residues" evidence="2">
    <location>
        <begin position="69"/>
        <end position="80"/>
    </location>
</feature>
<evidence type="ECO:0000259" key="3">
    <source>
        <dbReference type="Pfam" id="PF17919"/>
    </source>
</evidence>
<dbReference type="Gene3D" id="3.30.70.270">
    <property type="match status" value="1"/>
</dbReference>
<gene>
    <name evidence="4" type="primary">pol</name>
    <name evidence="4" type="ORF">TNCV_4321891</name>
</gene>
<evidence type="ECO:0000313" key="5">
    <source>
        <dbReference type="Proteomes" id="UP000887159"/>
    </source>
</evidence>
<evidence type="ECO:0000256" key="2">
    <source>
        <dbReference type="SAM" id="MobiDB-lite"/>
    </source>
</evidence>
<evidence type="ECO:0000256" key="1">
    <source>
        <dbReference type="ARBA" id="ARBA00012493"/>
    </source>
</evidence>
<keyword evidence="5" id="KW-1185">Reference proteome</keyword>
<feature type="domain" description="Reverse transcriptase/retrotransposon-derived protein RNase H-like" evidence="3">
    <location>
        <begin position="162"/>
        <end position="201"/>
    </location>
</feature>
<dbReference type="Pfam" id="PF17919">
    <property type="entry name" value="RT_RNaseH_2"/>
    <property type="match status" value="1"/>
</dbReference>
<accession>A0A8X6SE07</accession>
<dbReference type="PANTHER" id="PTHR33064">
    <property type="entry name" value="POL PROTEIN"/>
    <property type="match status" value="1"/>
</dbReference>
<name>A0A8X6SE07_TRICX</name>
<dbReference type="EC" id="2.7.7.49" evidence="1"/>